<feature type="transmembrane region" description="Helical" evidence="6">
    <location>
        <begin position="444"/>
        <end position="464"/>
    </location>
</feature>
<evidence type="ECO:0000256" key="2">
    <source>
        <dbReference type="ARBA" id="ARBA00022692"/>
    </source>
</evidence>
<feature type="domain" description="Amino acid transporter transmembrane" evidence="7">
    <location>
        <begin position="198"/>
        <end position="504"/>
    </location>
</feature>
<feature type="transmembrane region" description="Helical" evidence="6">
    <location>
        <begin position="420"/>
        <end position="438"/>
    </location>
</feature>
<proteinExistence type="predicted"/>
<dbReference type="EMBL" id="CAKOGP040000779">
    <property type="protein sequence ID" value="CAJ1939263.1"/>
    <property type="molecule type" value="Genomic_DNA"/>
</dbReference>
<feature type="transmembrane region" description="Helical" evidence="6">
    <location>
        <begin position="221"/>
        <end position="246"/>
    </location>
</feature>
<dbReference type="PANTHER" id="PTHR22950:SF461">
    <property type="entry name" value="AMINO ACID TRANSPORTER TRANSMEMBRANE DOMAIN-CONTAINING PROTEIN"/>
    <property type="match status" value="1"/>
</dbReference>
<evidence type="ECO:0000256" key="6">
    <source>
        <dbReference type="SAM" id="Phobius"/>
    </source>
</evidence>
<dbReference type="AlphaFoldDB" id="A0AAD2CML7"/>
<feature type="transmembrane region" description="Helical" evidence="6">
    <location>
        <begin position="258"/>
        <end position="278"/>
    </location>
</feature>
<reference evidence="8" key="1">
    <citation type="submission" date="2023-08" db="EMBL/GenBank/DDBJ databases">
        <authorList>
            <person name="Audoor S."/>
            <person name="Bilcke G."/>
        </authorList>
    </citation>
    <scope>NUCLEOTIDE SEQUENCE</scope>
</reference>
<feature type="transmembrane region" description="Helical" evidence="6">
    <location>
        <begin position="194"/>
        <end position="215"/>
    </location>
</feature>
<feature type="transmembrane region" description="Helical" evidence="6">
    <location>
        <begin position="52"/>
        <end position="72"/>
    </location>
</feature>
<sequence length="521" mass="57105">MALKPTTNSQSASCQSRHNGLNTWQGGILLTAECMGTGLLALPHNVKVLGKWFGISFILFNLFINQYAGTILSQSATRVEERQASLHPKKRQQKDNKDVPKDSTNPGDIENERTPLIPVDNNTDKSISSARSTVVSRSNSISSTVVENETEYVWFDVDDTASLRVDKEENKTTDFIGMAASIFRGEHQQHDSPVVGFVMLLYYTNVYLVLGNYILVMSHAVSSVFGGKMCIPIAGLVASTVMFGLAQMRTMDRLGRSTSIVSLLAMFIVIGQCVYFSAAHPASSDDAGHSMDALPVDPTIIDKLSSMGSIGFAVGSQKLLLNIRHDLADRSTAPQSLAMALTAFGAVYVFVSLSAGENPPSFLFDAIPSEGIHRRVAGLCLWIHVAVSYAINSQAICSSMDRLFFKHWDPVRCLHDDRRWMLLSGVTASSAFFVANSIPFFKDLVGLTGALTSVPLTLLLPAVYHRKLLSVPIWKFDTNHLPSFGLMIFSILFMVSALIGSVRSIMLDWENNKVGFFPCTR</sequence>
<dbReference type="PANTHER" id="PTHR22950">
    <property type="entry name" value="AMINO ACID TRANSPORTER"/>
    <property type="match status" value="1"/>
</dbReference>
<feature type="transmembrane region" description="Helical" evidence="6">
    <location>
        <begin position="337"/>
        <end position="356"/>
    </location>
</feature>
<feature type="transmembrane region" description="Helical" evidence="6">
    <location>
        <begin position="484"/>
        <end position="506"/>
    </location>
</feature>
<comment type="caution">
    <text evidence="8">The sequence shown here is derived from an EMBL/GenBank/DDBJ whole genome shotgun (WGS) entry which is preliminary data.</text>
</comment>
<keyword evidence="3 6" id="KW-1133">Transmembrane helix</keyword>
<feature type="domain" description="Amino acid transporter transmembrane" evidence="7">
    <location>
        <begin position="22"/>
        <end position="80"/>
    </location>
</feature>
<evidence type="ECO:0000256" key="1">
    <source>
        <dbReference type="ARBA" id="ARBA00004141"/>
    </source>
</evidence>
<evidence type="ECO:0000313" key="9">
    <source>
        <dbReference type="Proteomes" id="UP001295423"/>
    </source>
</evidence>
<dbReference type="GO" id="GO:0015179">
    <property type="term" value="F:L-amino acid transmembrane transporter activity"/>
    <property type="evidence" value="ECO:0007669"/>
    <property type="project" value="TreeGrafter"/>
</dbReference>
<dbReference type="GO" id="GO:0016020">
    <property type="term" value="C:membrane"/>
    <property type="evidence" value="ECO:0007669"/>
    <property type="project" value="UniProtKB-SubCell"/>
</dbReference>
<evidence type="ECO:0000259" key="7">
    <source>
        <dbReference type="Pfam" id="PF01490"/>
    </source>
</evidence>
<evidence type="ECO:0000256" key="5">
    <source>
        <dbReference type="SAM" id="MobiDB-lite"/>
    </source>
</evidence>
<feature type="region of interest" description="Disordered" evidence="5">
    <location>
        <begin position="82"/>
        <end position="122"/>
    </location>
</feature>
<keyword evidence="2 6" id="KW-0812">Transmembrane</keyword>
<evidence type="ECO:0000256" key="3">
    <source>
        <dbReference type="ARBA" id="ARBA00022989"/>
    </source>
</evidence>
<name>A0AAD2CML7_9STRA</name>
<comment type="subcellular location">
    <subcellularLocation>
        <location evidence="1">Membrane</location>
        <topology evidence="1">Multi-pass membrane protein</topology>
    </subcellularLocation>
</comment>
<dbReference type="Proteomes" id="UP001295423">
    <property type="component" value="Unassembled WGS sequence"/>
</dbReference>
<organism evidence="8 9">
    <name type="scientific">Cylindrotheca closterium</name>
    <dbReference type="NCBI Taxonomy" id="2856"/>
    <lineage>
        <taxon>Eukaryota</taxon>
        <taxon>Sar</taxon>
        <taxon>Stramenopiles</taxon>
        <taxon>Ochrophyta</taxon>
        <taxon>Bacillariophyta</taxon>
        <taxon>Bacillariophyceae</taxon>
        <taxon>Bacillariophycidae</taxon>
        <taxon>Bacillariales</taxon>
        <taxon>Bacillariaceae</taxon>
        <taxon>Cylindrotheca</taxon>
    </lineage>
</organism>
<feature type="transmembrane region" description="Helical" evidence="6">
    <location>
        <begin position="376"/>
        <end position="399"/>
    </location>
</feature>
<keyword evidence="4 6" id="KW-0472">Membrane</keyword>
<evidence type="ECO:0000313" key="8">
    <source>
        <dbReference type="EMBL" id="CAJ1939263.1"/>
    </source>
</evidence>
<keyword evidence="9" id="KW-1185">Reference proteome</keyword>
<accession>A0AAD2CML7</accession>
<evidence type="ECO:0000256" key="4">
    <source>
        <dbReference type="ARBA" id="ARBA00023136"/>
    </source>
</evidence>
<dbReference type="InterPro" id="IPR013057">
    <property type="entry name" value="AA_transpt_TM"/>
</dbReference>
<dbReference type="Pfam" id="PF01490">
    <property type="entry name" value="Aa_trans"/>
    <property type="match status" value="2"/>
</dbReference>
<protein>
    <recommendedName>
        <fullName evidence="7">Amino acid transporter transmembrane domain-containing protein</fullName>
    </recommendedName>
</protein>
<gene>
    <name evidence="8" type="ORF">CYCCA115_LOCUS6509</name>
</gene>